<dbReference type="PANTHER" id="PTHR34825:SF1">
    <property type="entry name" value="AAA-ATPASE-LIKE DOMAIN-CONTAINING PROTEIN"/>
    <property type="match status" value="1"/>
</dbReference>
<reference evidence="2 3" key="1">
    <citation type="submission" date="2016-10" db="EMBL/GenBank/DDBJ databases">
        <authorList>
            <person name="Varghese N."/>
            <person name="Submissions S."/>
        </authorList>
    </citation>
    <scope>NUCLEOTIDE SEQUENCE [LARGE SCALE GENOMIC DNA]</scope>
    <source>
        <strain evidence="2 3">DSM 1361</strain>
    </source>
</reference>
<gene>
    <name evidence="2" type="ORF">SAMN02910344_01557</name>
</gene>
<dbReference type="Proteomes" id="UP000243745">
    <property type="component" value="Unassembled WGS sequence"/>
</dbReference>
<feature type="domain" description="AAA-ATPase-like" evidence="1">
    <location>
        <begin position="7"/>
        <end position="243"/>
    </location>
</feature>
<organism evidence="2 3">
    <name type="scientific">Ruminobacter amylophilus</name>
    <dbReference type="NCBI Taxonomy" id="867"/>
    <lineage>
        <taxon>Bacteria</taxon>
        <taxon>Pseudomonadati</taxon>
        <taxon>Pseudomonadota</taxon>
        <taxon>Gammaproteobacteria</taxon>
        <taxon>Aeromonadales</taxon>
        <taxon>Succinivibrionaceae</taxon>
        <taxon>Ruminobacter</taxon>
    </lineage>
</organism>
<keyword evidence="3" id="KW-1185">Reference proteome</keyword>
<evidence type="ECO:0000313" key="3">
    <source>
        <dbReference type="Proteomes" id="UP000243745"/>
    </source>
</evidence>
<dbReference type="InterPro" id="IPR012547">
    <property type="entry name" value="PDDEXK_9"/>
</dbReference>
<protein>
    <submittedName>
        <fullName evidence="2">PD-(D/E)XK nuclease superfamily protein</fullName>
    </submittedName>
</protein>
<dbReference type="EMBL" id="FOXF01000030">
    <property type="protein sequence ID" value="SFP50375.1"/>
    <property type="molecule type" value="Genomic_DNA"/>
</dbReference>
<dbReference type="SUPFAM" id="SSF52540">
    <property type="entry name" value="P-loop containing nucleoside triphosphate hydrolases"/>
    <property type="match status" value="1"/>
</dbReference>
<dbReference type="Pfam" id="PF09820">
    <property type="entry name" value="AAA-ATPase_like"/>
    <property type="match status" value="1"/>
</dbReference>
<evidence type="ECO:0000313" key="2">
    <source>
        <dbReference type="EMBL" id="SFP50375.1"/>
    </source>
</evidence>
<dbReference type="AlphaFoldDB" id="A0A662ZLD4"/>
<dbReference type="InterPro" id="IPR018631">
    <property type="entry name" value="AAA-ATPase-like_dom"/>
</dbReference>
<accession>A0A662ZLD4</accession>
<proteinExistence type="predicted"/>
<dbReference type="RefSeq" id="WP_093142576.1">
    <property type="nucleotide sequence ID" value="NZ_FOXF01000030.1"/>
</dbReference>
<name>A0A662ZLD4_9GAMM</name>
<evidence type="ECO:0000259" key="1">
    <source>
        <dbReference type="Pfam" id="PF09820"/>
    </source>
</evidence>
<sequence>MLKSISIGSELFHELIESNSYYVDKTSFIKTIFEENTSKVMLITRPRRFGKTLTMSTFYDFFALDPENPGDVSCQEKWFKDTKIFEDKEFCAKYMGKFPVIFVSFKTMVHQSFHDAYNQFATLIYKLALQFEYLAASKELSDKQKEQYANLTNYEKLADRNDKSFLTGSLQTLSSLLKTHHKVSPILLIDEYDVPIAKAAYYGYYDEMINLISPFYNDTLKTNLYLGRAVLTGCLRAAKESIFTGLNNLQICSVLDTGDDDISQGIGFTKEESQEVLSYYGLNDYYEEVKNNYDGYYFGAIHVYCPWDVMSFCNSNYKKVGVKNKIISADNYWINTSGNDVIEEFMGFIRSENIDKMQDLLDGKSITTEVKTSLCYGDLKKHDVADFWTLLLYTGYLTFDPQYRSDTKYEYRLYIPNEEIKDCFKSKIMDFFETNPEMRNSTDELVKGLFKGDAETVENSLNGLLAKYVSIRDFSTKAPKENYYHGFMNGLLVNDISLIKEHKSNFESGDGYSDLILLSSGMDVISILELKIANHELDDRVSISEKAIKQIKNNRYADSFKENKTIKSVFAYGICFYKKSCSVKVQKLK</sequence>
<dbReference type="InterPro" id="IPR027417">
    <property type="entry name" value="P-loop_NTPase"/>
</dbReference>
<dbReference type="PANTHER" id="PTHR34825">
    <property type="entry name" value="CONSERVED PROTEIN, WITH A WEAK D-GALACTARATE DEHYDRATASE/ALTRONATE HYDROLASE DOMAIN"/>
    <property type="match status" value="1"/>
</dbReference>
<dbReference type="OrthoDB" id="9808684at2"/>
<dbReference type="Pfam" id="PF08011">
    <property type="entry name" value="PDDEXK_9"/>
    <property type="match status" value="1"/>
</dbReference>